<dbReference type="SUPFAM" id="SSF51445">
    <property type="entry name" value="(Trans)glycosidases"/>
    <property type="match status" value="1"/>
</dbReference>
<dbReference type="InterPro" id="IPR005199">
    <property type="entry name" value="Glyco_hydro_79"/>
</dbReference>
<accession>A0A6N2K237</accession>
<dbReference type="Pfam" id="PF03662">
    <property type="entry name" value="Glyco_hydro_79n"/>
    <property type="match status" value="3"/>
</dbReference>
<proteinExistence type="inferred from homology"/>
<evidence type="ECO:0000256" key="1">
    <source>
        <dbReference type="ARBA" id="ARBA00009800"/>
    </source>
</evidence>
<reference evidence="3" key="1">
    <citation type="submission" date="2019-03" db="EMBL/GenBank/DDBJ databases">
        <authorList>
            <person name="Mank J."/>
            <person name="Almeida P."/>
        </authorList>
    </citation>
    <scope>NUCLEOTIDE SEQUENCE</scope>
    <source>
        <strain evidence="3">78183</strain>
    </source>
</reference>
<evidence type="ECO:0000313" key="3">
    <source>
        <dbReference type="EMBL" id="VFU21946.1"/>
    </source>
</evidence>
<gene>
    <name evidence="3" type="ORF">SVIM_LOCUS18414</name>
</gene>
<sequence length="565" mass="61871">METSNASNADKVTNTRHCFYQIGILFTICFLCASFFWLIERSKPATSESTGGPGNIVEGTVFINGTAPIGKTDSDFICATLDWWPPEKCDFGTCSWGKSSFLNLDLTNPILLNAIKDWGALYKIKSRMKDQSEMFSFSQGCLPMSRWDELNNFFKQAGAVVLFGLNALSGRTTAADGSSVGAWNSSDAEYLMRYSVDKGYTIHGWELGNELSGSGIGARVAADQYASDTNNLQMIVETIYAGFEVKPLVLAPGGFFDSNWYTQFINKTPRSLQVVTHHIYNLGPASMLAAYWISMCFTCFLCAGSDDHLIDKILNPSYLDGGSQPFRNLQGILKTAGTSAVAWVGEAGGAYNSGRNLVTNAFVFSFWYLDQLGMASSYDTKTYCRQTLIGGNYGLLNTVTFVPNPDYYSALLWHRLMGRNVLSTTFFGTNNIRAYAHCAKASKGITLLLINLDGNTAASVHVSIENVTRNGTLAMHQQNQRTKFSRGSKLDVNTREEYHLTALNGDLHSQTVLLNGNILSVNSSGSIPPLEPIQTNQSDPIIVAPFSIVFAHIANSTVPACEYVD</sequence>
<dbReference type="GO" id="GO:0016020">
    <property type="term" value="C:membrane"/>
    <property type="evidence" value="ECO:0007669"/>
    <property type="project" value="InterPro"/>
</dbReference>
<dbReference type="InterPro" id="IPR017853">
    <property type="entry name" value="GH"/>
</dbReference>
<keyword evidence="2" id="KW-0812">Transmembrane</keyword>
<dbReference type="PANTHER" id="PTHR14363">
    <property type="entry name" value="HEPARANASE-RELATED"/>
    <property type="match status" value="1"/>
</dbReference>
<dbReference type="Gene3D" id="3.20.20.80">
    <property type="entry name" value="Glycosidases"/>
    <property type="match status" value="1"/>
</dbReference>
<dbReference type="EMBL" id="CAADRP010000025">
    <property type="protein sequence ID" value="VFU21946.1"/>
    <property type="molecule type" value="Genomic_DNA"/>
</dbReference>
<feature type="transmembrane region" description="Helical" evidence="2">
    <location>
        <begin position="20"/>
        <end position="39"/>
    </location>
</feature>
<dbReference type="AlphaFoldDB" id="A0A6N2K237"/>
<dbReference type="PANTHER" id="PTHR14363:SF45">
    <property type="entry name" value="HEPARANASE-LIKE PROTEIN 3 ISOFORM X1"/>
    <property type="match status" value="1"/>
</dbReference>
<evidence type="ECO:0000256" key="2">
    <source>
        <dbReference type="SAM" id="Phobius"/>
    </source>
</evidence>
<keyword evidence="2" id="KW-1133">Transmembrane helix</keyword>
<name>A0A6N2K237_SALVM</name>
<keyword evidence="2" id="KW-0472">Membrane</keyword>
<organism evidence="3">
    <name type="scientific">Salix viminalis</name>
    <name type="common">Common osier</name>
    <name type="synonym">Basket willow</name>
    <dbReference type="NCBI Taxonomy" id="40686"/>
    <lineage>
        <taxon>Eukaryota</taxon>
        <taxon>Viridiplantae</taxon>
        <taxon>Streptophyta</taxon>
        <taxon>Embryophyta</taxon>
        <taxon>Tracheophyta</taxon>
        <taxon>Spermatophyta</taxon>
        <taxon>Magnoliopsida</taxon>
        <taxon>eudicotyledons</taxon>
        <taxon>Gunneridae</taxon>
        <taxon>Pentapetalae</taxon>
        <taxon>rosids</taxon>
        <taxon>fabids</taxon>
        <taxon>Malpighiales</taxon>
        <taxon>Salicaceae</taxon>
        <taxon>Saliceae</taxon>
        <taxon>Salix</taxon>
    </lineage>
</organism>
<evidence type="ECO:0008006" key="4">
    <source>
        <dbReference type="Google" id="ProtNLM"/>
    </source>
</evidence>
<comment type="similarity">
    <text evidence="1">Belongs to the glycosyl hydrolase 79 family.</text>
</comment>
<dbReference type="GO" id="GO:0004566">
    <property type="term" value="F:beta-glucuronidase activity"/>
    <property type="evidence" value="ECO:0007669"/>
    <property type="project" value="TreeGrafter"/>
</dbReference>
<protein>
    <recommendedName>
        <fullName evidence="4">Beta-glucuronidase C-terminal domain-containing protein</fullName>
    </recommendedName>
</protein>
<dbReference type="GO" id="GO:0009505">
    <property type="term" value="C:plant-type cell wall"/>
    <property type="evidence" value="ECO:0007669"/>
    <property type="project" value="TreeGrafter"/>
</dbReference>